<keyword evidence="3" id="KW-1185">Reference proteome</keyword>
<feature type="compositionally biased region" description="Basic residues" evidence="1">
    <location>
        <begin position="69"/>
        <end position="80"/>
    </location>
</feature>
<feature type="non-terminal residue" evidence="2">
    <location>
        <position position="1"/>
    </location>
</feature>
<evidence type="ECO:0000313" key="2">
    <source>
        <dbReference type="EMBL" id="CAK0816394.1"/>
    </source>
</evidence>
<sequence>GGYRSKPLADAPARLRGGASRARPGNRRRAAPGYARRDGASGQPERFARAARVTSDTGLEQDGPAASRQRAHAAVHQRGRPRGEEGAYARHCVGSSRAECRRSLEAWKWACEQPTRSPVARVSQPPARPRARGARGRAGLWARRGSVHPRPEHSKKVAPPAGGGKRRLKEAGGDRRETKEEGGHGKRRPDRERERRTQRCRQGAPLCRQQAQTSEDPTRPGQHLHRAAAQRPGDPHPAPSTPSTARSPRRRALEPLEVWENEAPLRHWG</sequence>
<proteinExistence type="predicted"/>
<reference evidence="2" key="1">
    <citation type="submission" date="2023-10" db="EMBL/GenBank/DDBJ databases">
        <authorList>
            <person name="Chen Y."/>
            <person name="Shah S."/>
            <person name="Dougan E. K."/>
            <person name="Thang M."/>
            <person name="Chan C."/>
        </authorList>
    </citation>
    <scope>NUCLEOTIDE SEQUENCE [LARGE SCALE GENOMIC DNA]</scope>
</reference>
<feature type="compositionally biased region" description="Basic and acidic residues" evidence="1">
    <location>
        <begin position="169"/>
        <end position="197"/>
    </location>
</feature>
<evidence type="ECO:0000256" key="1">
    <source>
        <dbReference type="SAM" id="MobiDB-lite"/>
    </source>
</evidence>
<protein>
    <submittedName>
        <fullName evidence="2">Uncharacterized protein</fullName>
    </submittedName>
</protein>
<feature type="region of interest" description="Disordered" evidence="1">
    <location>
        <begin position="1"/>
        <end position="90"/>
    </location>
</feature>
<comment type="caution">
    <text evidence="2">The sequence shown here is derived from an EMBL/GenBank/DDBJ whole genome shotgun (WGS) entry which is preliminary data.</text>
</comment>
<gene>
    <name evidence="2" type="ORF">PCOR1329_LOCUS19378</name>
</gene>
<name>A0ABN9RCW5_9DINO</name>
<organism evidence="2 3">
    <name type="scientific">Prorocentrum cordatum</name>
    <dbReference type="NCBI Taxonomy" id="2364126"/>
    <lineage>
        <taxon>Eukaryota</taxon>
        <taxon>Sar</taxon>
        <taxon>Alveolata</taxon>
        <taxon>Dinophyceae</taxon>
        <taxon>Prorocentrales</taxon>
        <taxon>Prorocentraceae</taxon>
        <taxon>Prorocentrum</taxon>
    </lineage>
</organism>
<feature type="region of interest" description="Disordered" evidence="1">
    <location>
        <begin position="112"/>
        <end position="269"/>
    </location>
</feature>
<dbReference type="Proteomes" id="UP001189429">
    <property type="component" value="Unassembled WGS sequence"/>
</dbReference>
<accession>A0ABN9RCW5</accession>
<evidence type="ECO:0000313" key="3">
    <source>
        <dbReference type="Proteomes" id="UP001189429"/>
    </source>
</evidence>
<dbReference type="EMBL" id="CAUYUJ010006181">
    <property type="protein sequence ID" value="CAK0816394.1"/>
    <property type="molecule type" value="Genomic_DNA"/>
</dbReference>